<feature type="transmembrane region" description="Helical" evidence="2">
    <location>
        <begin position="142"/>
        <end position="161"/>
    </location>
</feature>
<sequence>MSREPRNPEVVSIEALILERSRRRPSFGGSLVGSDTDGRSQTEAVDRPRPSQTKLERKSTDISDTGLKLDGDHIRAISMRRSLRQWGWIWRRPMYPMSDQGRRELLKWSQPASGYDAFLSHSWQTWGFWKYLALTLHSCRRWLLLWWSLWVSAAFLASYALDLPTYTQISPETPRFHCRCDTGPWVVVTGFVAMVTGLLLAPYAPDCC</sequence>
<keyword evidence="2" id="KW-0472">Membrane</keyword>
<dbReference type="EMBL" id="CAJNJA010032057">
    <property type="protein sequence ID" value="CAE7663369.1"/>
    <property type="molecule type" value="Genomic_DNA"/>
</dbReference>
<feature type="compositionally biased region" description="Basic and acidic residues" evidence="1">
    <location>
        <begin position="36"/>
        <end position="62"/>
    </location>
</feature>
<dbReference type="AlphaFoldDB" id="A0A812W095"/>
<keyword evidence="2" id="KW-1133">Transmembrane helix</keyword>
<dbReference type="OrthoDB" id="420357at2759"/>
<accession>A0A812W095</accession>
<keyword evidence="4" id="KW-1185">Reference proteome</keyword>
<evidence type="ECO:0000256" key="2">
    <source>
        <dbReference type="SAM" id="Phobius"/>
    </source>
</evidence>
<name>A0A812W095_9DINO</name>
<comment type="caution">
    <text evidence="3">The sequence shown here is derived from an EMBL/GenBank/DDBJ whole genome shotgun (WGS) entry which is preliminary data.</text>
</comment>
<reference evidence="3" key="1">
    <citation type="submission" date="2021-02" db="EMBL/GenBank/DDBJ databases">
        <authorList>
            <person name="Dougan E. K."/>
            <person name="Rhodes N."/>
            <person name="Thang M."/>
            <person name="Chan C."/>
        </authorList>
    </citation>
    <scope>NUCLEOTIDE SEQUENCE</scope>
</reference>
<feature type="non-terminal residue" evidence="3">
    <location>
        <position position="1"/>
    </location>
</feature>
<feature type="transmembrane region" description="Helical" evidence="2">
    <location>
        <begin position="185"/>
        <end position="204"/>
    </location>
</feature>
<keyword evidence="2" id="KW-0812">Transmembrane</keyword>
<feature type="region of interest" description="Disordered" evidence="1">
    <location>
        <begin position="25"/>
        <end position="62"/>
    </location>
</feature>
<dbReference type="Proteomes" id="UP000601435">
    <property type="component" value="Unassembled WGS sequence"/>
</dbReference>
<proteinExistence type="predicted"/>
<organism evidence="3 4">
    <name type="scientific">Symbiodinium necroappetens</name>
    <dbReference type="NCBI Taxonomy" id="1628268"/>
    <lineage>
        <taxon>Eukaryota</taxon>
        <taxon>Sar</taxon>
        <taxon>Alveolata</taxon>
        <taxon>Dinophyceae</taxon>
        <taxon>Suessiales</taxon>
        <taxon>Symbiodiniaceae</taxon>
        <taxon>Symbiodinium</taxon>
    </lineage>
</organism>
<gene>
    <name evidence="3" type="ORF">SNEC2469_LOCUS18898</name>
</gene>
<protein>
    <submittedName>
        <fullName evidence="3">Uncharacterized protein</fullName>
    </submittedName>
</protein>
<evidence type="ECO:0000313" key="4">
    <source>
        <dbReference type="Proteomes" id="UP000601435"/>
    </source>
</evidence>
<evidence type="ECO:0000313" key="3">
    <source>
        <dbReference type="EMBL" id="CAE7663369.1"/>
    </source>
</evidence>
<evidence type="ECO:0000256" key="1">
    <source>
        <dbReference type="SAM" id="MobiDB-lite"/>
    </source>
</evidence>